<evidence type="ECO:0000256" key="1">
    <source>
        <dbReference type="SAM" id="MobiDB-lite"/>
    </source>
</evidence>
<accession>A0A8S0VTN2</accession>
<feature type="compositionally biased region" description="Basic and acidic residues" evidence="1">
    <location>
        <begin position="102"/>
        <end position="115"/>
    </location>
</feature>
<dbReference type="AlphaFoldDB" id="A0A8S0VTN2"/>
<keyword evidence="3" id="KW-1185">Reference proteome</keyword>
<name>A0A8S0VTN2_CYCAE</name>
<comment type="caution">
    <text evidence="2">The sequence shown here is derived from an EMBL/GenBank/DDBJ whole genome shotgun (WGS) entry which is preliminary data.</text>
</comment>
<dbReference type="Proteomes" id="UP000467700">
    <property type="component" value="Unassembled WGS sequence"/>
</dbReference>
<gene>
    <name evidence="2" type="ORF">AAE3_LOCUS2876</name>
</gene>
<proteinExistence type="predicted"/>
<evidence type="ECO:0000313" key="3">
    <source>
        <dbReference type="Proteomes" id="UP000467700"/>
    </source>
</evidence>
<protein>
    <submittedName>
        <fullName evidence="2">Uncharacterized protein</fullName>
    </submittedName>
</protein>
<organism evidence="2 3">
    <name type="scientific">Cyclocybe aegerita</name>
    <name type="common">Black poplar mushroom</name>
    <name type="synonym">Agrocybe aegerita</name>
    <dbReference type="NCBI Taxonomy" id="1973307"/>
    <lineage>
        <taxon>Eukaryota</taxon>
        <taxon>Fungi</taxon>
        <taxon>Dikarya</taxon>
        <taxon>Basidiomycota</taxon>
        <taxon>Agaricomycotina</taxon>
        <taxon>Agaricomycetes</taxon>
        <taxon>Agaricomycetidae</taxon>
        <taxon>Agaricales</taxon>
        <taxon>Agaricineae</taxon>
        <taxon>Bolbitiaceae</taxon>
        <taxon>Cyclocybe</taxon>
    </lineage>
</organism>
<reference evidence="2 3" key="1">
    <citation type="submission" date="2020-01" db="EMBL/GenBank/DDBJ databases">
        <authorList>
            <person name="Gupta K D."/>
        </authorList>
    </citation>
    <scope>NUCLEOTIDE SEQUENCE [LARGE SCALE GENOMIC DNA]</scope>
</reference>
<feature type="region of interest" description="Disordered" evidence="1">
    <location>
        <begin position="91"/>
        <end position="149"/>
    </location>
</feature>
<dbReference type="OrthoDB" id="10611433at2759"/>
<dbReference type="EMBL" id="CACVBS010000030">
    <property type="protein sequence ID" value="CAA7260710.1"/>
    <property type="molecule type" value="Genomic_DNA"/>
</dbReference>
<sequence>MGKIGVMPYLNWSALPVILTHVNGDDGRILVVDTQDVCLSQRTTEFAVVQTLGARSVTPPKDVVFCPSETSDHSGTPLIILRPVVRSSLPPKHRKRYPPVKRSWEGLRDSIRVEPNDGDSQSMNNQASYDLPSLREDGGGRFVVRTSSR</sequence>
<feature type="compositionally biased region" description="Polar residues" evidence="1">
    <location>
        <begin position="118"/>
        <end position="128"/>
    </location>
</feature>
<evidence type="ECO:0000313" key="2">
    <source>
        <dbReference type="EMBL" id="CAA7260710.1"/>
    </source>
</evidence>